<evidence type="ECO:0000259" key="7">
    <source>
        <dbReference type="PROSITE" id="PS51085"/>
    </source>
</evidence>
<evidence type="ECO:0000259" key="8">
    <source>
        <dbReference type="PROSITE" id="PS51384"/>
    </source>
</evidence>
<gene>
    <name evidence="9" type="ORF">JNB85_01155</name>
</gene>
<dbReference type="EMBL" id="JAEUAK010000001">
    <property type="protein sequence ID" value="MBW9051014.1"/>
    <property type="molecule type" value="Genomic_DNA"/>
</dbReference>
<name>A0ABS7GLZ1_9HYPH</name>
<dbReference type="PROSITE" id="PS00197">
    <property type="entry name" value="2FE2S_FER_1"/>
    <property type="match status" value="1"/>
</dbReference>
<dbReference type="PANTHER" id="PTHR47354">
    <property type="entry name" value="NADH OXIDOREDUCTASE HCR"/>
    <property type="match status" value="1"/>
</dbReference>
<evidence type="ECO:0000256" key="6">
    <source>
        <dbReference type="ARBA" id="ARBA00023014"/>
    </source>
</evidence>
<organism evidence="9 10">
    <name type="scientific">Rhizobium mesosinicum</name>
    <dbReference type="NCBI Taxonomy" id="335017"/>
    <lineage>
        <taxon>Bacteria</taxon>
        <taxon>Pseudomonadati</taxon>
        <taxon>Pseudomonadota</taxon>
        <taxon>Alphaproteobacteria</taxon>
        <taxon>Hyphomicrobiales</taxon>
        <taxon>Rhizobiaceae</taxon>
        <taxon>Rhizobium/Agrobacterium group</taxon>
        <taxon>Rhizobium</taxon>
    </lineage>
</organism>
<evidence type="ECO:0000313" key="9">
    <source>
        <dbReference type="EMBL" id="MBW9051014.1"/>
    </source>
</evidence>
<comment type="caution">
    <text evidence="9">The sequence shown here is derived from an EMBL/GenBank/DDBJ whole genome shotgun (WGS) entry which is preliminary data.</text>
</comment>
<evidence type="ECO:0000256" key="1">
    <source>
        <dbReference type="ARBA" id="ARBA00022630"/>
    </source>
</evidence>
<reference evidence="9 10" key="1">
    <citation type="journal article" date="2021" name="MBio">
        <title>Poor Competitiveness of Bradyrhizobium in Pigeon Pea Root Colonization in Indian Soils.</title>
        <authorList>
            <person name="Chalasani D."/>
            <person name="Basu A."/>
            <person name="Pullabhotla S.V.S.R.N."/>
            <person name="Jorrin B."/>
            <person name="Neal A.L."/>
            <person name="Poole P.S."/>
            <person name="Podile A.R."/>
            <person name="Tkacz A."/>
        </authorList>
    </citation>
    <scope>NUCLEOTIDE SEQUENCE [LARGE SCALE GENOMIC DNA]</scope>
    <source>
        <strain evidence="9 10">HU56</strain>
    </source>
</reference>
<accession>A0ABS7GLZ1</accession>
<dbReference type="SUPFAM" id="SSF52343">
    <property type="entry name" value="Ferredoxin reductase-like, C-terminal NADP-linked domain"/>
    <property type="match status" value="1"/>
</dbReference>
<dbReference type="PROSITE" id="PS51384">
    <property type="entry name" value="FAD_FR"/>
    <property type="match status" value="1"/>
</dbReference>
<keyword evidence="4" id="KW-0560">Oxidoreductase</keyword>
<keyword evidence="6" id="KW-0411">Iron-sulfur</keyword>
<dbReference type="Proteomes" id="UP000717752">
    <property type="component" value="Unassembled WGS sequence"/>
</dbReference>
<dbReference type="InterPro" id="IPR012675">
    <property type="entry name" value="Beta-grasp_dom_sf"/>
</dbReference>
<evidence type="ECO:0000256" key="5">
    <source>
        <dbReference type="ARBA" id="ARBA00023004"/>
    </source>
</evidence>
<keyword evidence="10" id="KW-1185">Reference proteome</keyword>
<dbReference type="InterPro" id="IPR017927">
    <property type="entry name" value="FAD-bd_FR_type"/>
</dbReference>
<dbReference type="InterPro" id="IPR036010">
    <property type="entry name" value="2Fe-2S_ferredoxin-like_sf"/>
</dbReference>
<keyword evidence="1" id="KW-0285">Flavoprotein</keyword>
<dbReference type="InterPro" id="IPR001433">
    <property type="entry name" value="OxRdtase_FAD/NAD-bd"/>
</dbReference>
<keyword evidence="2" id="KW-0001">2Fe-2S</keyword>
<dbReference type="InterPro" id="IPR017938">
    <property type="entry name" value="Riboflavin_synthase-like_b-brl"/>
</dbReference>
<dbReference type="PROSITE" id="PS51085">
    <property type="entry name" value="2FE2S_FER_2"/>
    <property type="match status" value="1"/>
</dbReference>
<proteinExistence type="predicted"/>
<dbReference type="Gene3D" id="2.40.30.10">
    <property type="entry name" value="Translation factors"/>
    <property type="match status" value="1"/>
</dbReference>
<dbReference type="InterPro" id="IPR039261">
    <property type="entry name" value="FNR_nucleotide-bd"/>
</dbReference>
<dbReference type="SUPFAM" id="SSF54292">
    <property type="entry name" value="2Fe-2S ferredoxin-like"/>
    <property type="match status" value="1"/>
</dbReference>
<evidence type="ECO:0000313" key="10">
    <source>
        <dbReference type="Proteomes" id="UP000717752"/>
    </source>
</evidence>
<evidence type="ECO:0000256" key="3">
    <source>
        <dbReference type="ARBA" id="ARBA00022723"/>
    </source>
</evidence>
<dbReference type="InterPro" id="IPR006058">
    <property type="entry name" value="2Fe2S_fd_BS"/>
</dbReference>
<dbReference type="CDD" id="cd06185">
    <property type="entry name" value="PDR_like"/>
    <property type="match status" value="1"/>
</dbReference>
<dbReference type="RefSeq" id="WP_220332562.1">
    <property type="nucleotide sequence ID" value="NZ_JAEUAK010000001.1"/>
</dbReference>
<dbReference type="Pfam" id="PF00175">
    <property type="entry name" value="NAD_binding_1"/>
    <property type="match status" value="1"/>
</dbReference>
<dbReference type="Pfam" id="PF00111">
    <property type="entry name" value="Fer2"/>
    <property type="match status" value="1"/>
</dbReference>
<dbReference type="Gene3D" id="3.40.50.80">
    <property type="entry name" value="Nucleotide-binding domain of ferredoxin-NADP reductase (FNR) module"/>
    <property type="match status" value="1"/>
</dbReference>
<evidence type="ECO:0000256" key="4">
    <source>
        <dbReference type="ARBA" id="ARBA00023002"/>
    </source>
</evidence>
<feature type="domain" description="2Fe-2S ferredoxin-type" evidence="7">
    <location>
        <begin position="230"/>
        <end position="313"/>
    </location>
</feature>
<sequence length="313" mass="34832">MLGERNLVVTARRNLTEDICEFELRRPDGGVLAPFRAGAHIKVQTPSGDVRSYSLTNDELDRDRYTIAVKHERAGRGGSASMHQAAVKGTLISATEPANEIEIVNGDRHLLIAGGVGITPMISIFRKLSREHHPDFHLVYLSRAPEHAAYLEELLEVPSDRLTVHHSAVRGRRFNLWPLVATPANTHLYYCGPSALMETLRLLTIHWPRSQLHFEDFSGVSAIDVNSAPFKVRRVSTGEVFDVPADRTILEVLRANGLHPRSSCETGTCGTCQVRLITGDADHRDMVLTEDDRFQFFMPCVSRAHGGEIVLDI</sequence>
<dbReference type="PANTHER" id="PTHR47354:SF1">
    <property type="entry name" value="CARNITINE MONOOXYGENASE REDUCTASE SUBUNIT"/>
    <property type="match status" value="1"/>
</dbReference>
<dbReference type="PRINTS" id="PR00409">
    <property type="entry name" value="PHDIOXRDTASE"/>
</dbReference>
<feature type="domain" description="FAD-binding FR-type" evidence="8">
    <location>
        <begin position="2"/>
        <end position="104"/>
    </location>
</feature>
<dbReference type="SUPFAM" id="SSF63380">
    <property type="entry name" value="Riboflavin synthase domain-like"/>
    <property type="match status" value="1"/>
</dbReference>
<keyword evidence="5" id="KW-0408">Iron</keyword>
<dbReference type="InterPro" id="IPR050415">
    <property type="entry name" value="MRET"/>
</dbReference>
<dbReference type="InterPro" id="IPR001041">
    <property type="entry name" value="2Fe-2S_ferredoxin-type"/>
</dbReference>
<dbReference type="Gene3D" id="3.10.20.30">
    <property type="match status" value="1"/>
</dbReference>
<evidence type="ECO:0000256" key="2">
    <source>
        <dbReference type="ARBA" id="ARBA00022714"/>
    </source>
</evidence>
<protein>
    <submittedName>
        <fullName evidence="9">Oxidoreductase</fullName>
    </submittedName>
</protein>
<dbReference type="CDD" id="cd00207">
    <property type="entry name" value="fer2"/>
    <property type="match status" value="1"/>
</dbReference>
<keyword evidence="3" id="KW-0479">Metal-binding</keyword>